<dbReference type="EMBL" id="DXCH01000303">
    <property type="protein sequence ID" value="HIZ08522.1"/>
    <property type="molecule type" value="Genomic_DNA"/>
</dbReference>
<gene>
    <name evidence="1" type="ORF">IAA08_11390</name>
</gene>
<dbReference type="AlphaFoldDB" id="A0A9D2D4I6"/>
<dbReference type="InterPro" id="IPR020256">
    <property type="entry name" value="Spore_coat_CotJA"/>
</dbReference>
<dbReference type="Proteomes" id="UP000824024">
    <property type="component" value="Unassembled WGS sequence"/>
</dbReference>
<evidence type="ECO:0000313" key="1">
    <source>
        <dbReference type="EMBL" id="HIZ08522.1"/>
    </source>
</evidence>
<comment type="caution">
    <text evidence="1">The sequence shown here is derived from an EMBL/GenBank/DDBJ whole genome shotgun (WGS) entry which is preliminary data.</text>
</comment>
<dbReference type="Pfam" id="PF11007">
    <property type="entry name" value="CotJA"/>
    <property type="match status" value="1"/>
</dbReference>
<evidence type="ECO:0000313" key="2">
    <source>
        <dbReference type="Proteomes" id="UP000824024"/>
    </source>
</evidence>
<reference evidence="1" key="1">
    <citation type="journal article" date="2021" name="PeerJ">
        <title>Extensive microbial diversity within the chicken gut microbiome revealed by metagenomics and culture.</title>
        <authorList>
            <person name="Gilroy R."/>
            <person name="Ravi A."/>
            <person name="Getino M."/>
            <person name="Pursley I."/>
            <person name="Horton D.L."/>
            <person name="Alikhan N.F."/>
            <person name="Baker D."/>
            <person name="Gharbi K."/>
            <person name="Hall N."/>
            <person name="Watson M."/>
            <person name="Adriaenssens E.M."/>
            <person name="Foster-Nyarko E."/>
            <person name="Jarju S."/>
            <person name="Secka A."/>
            <person name="Antonio M."/>
            <person name="Oren A."/>
            <person name="Chaudhuri R.R."/>
            <person name="La Ragione R."/>
            <person name="Hildebrand F."/>
            <person name="Pallen M.J."/>
        </authorList>
    </citation>
    <scope>NUCLEOTIDE SEQUENCE</scope>
    <source>
        <strain evidence="1">CHK192-9172</strain>
    </source>
</reference>
<protein>
    <submittedName>
        <fullName evidence="1">Spore coat associated protein CotJA</fullName>
    </submittedName>
</protein>
<accession>A0A9D2D4I6</accession>
<proteinExistence type="predicted"/>
<name>A0A9D2D4I6_9FIRM</name>
<organism evidence="1 2">
    <name type="scientific">Candidatus Eubacterium avistercoris</name>
    <dbReference type="NCBI Taxonomy" id="2838567"/>
    <lineage>
        <taxon>Bacteria</taxon>
        <taxon>Bacillati</taxon>
        <taxon>Bacillota</taxon>
        <taxon>Clostridia</taxon>
        <taxon>Eubacteriales</taxon>
        <taxon>Eubacteriaceae</taxon>
        <taxon>Eubacterium</taxon>
    </lineage>
</organism>
<reference evidence="1" key="2">
    <citation type="submission" date="2021-04" db="EMBL/GenBank/DDBJ databases">
        <authorList>
            <person name="Gilroy R."/>
        </authorList>
    </citation>
    <scope>NUCLEOTIDE SEQUENCE</scope>
    <source>
        <strain evidence="1">CHK192-9172</strain>
    </source>
</reference>
<sequence length="92" mass="10443">MSNRNYCYGRTPSPAAKASINRTVPPMNSMINERSSRDAMCCPSSQEDRFPVGMAYVPWQKFRQVYEPSKGLCQGTIFAELDKPFCGRRGNR</sequence>